<proteinExistence type="predicted"/>
<dbReference type="EMBL" id="JALHLG010000047">
    <property type="protein sequence ID" value="MCJ2188834.1"/>
    <property type="molecule type" value="Genomic_DNA"/>
</dbReference>
<name>A0ABT0BW17_9SPHN</name>
<evidence type="ECO:0000313" key="1">
    <source>
        <dbReference type="EMBL" id="MCJ2188834.1"/>
    </source>
</evidence>
<dbReference type="Proteomes" id="UP001202281">
    <property type="component" value="Unassembled WGS sequence"/>
</dbReference>
<comment type="caution">
    <text evidence="1">The sequence shown here is derived from an EMBL/GenBank/DDBJ whole genome shotgun (WGS) entry which is preliminary data.</text>
</comment>
<sequence length="199" mass="21606">MATQACDSLSATVASSSAETVLDRIAQPRLALAIWQRPVPQALTAPLEELDLAGIDDLQIRLELPFTPGTLAAILVARNYPETAAKLLASDIASLAGRLCRVSGALKMKVRLEIVETDACRKFHADFTALRLITTYLGQGTQWHRAGEPGTTAQLKAGEVAIFKGRHLLEDPSILHRSPPIEGSGEHRLLLVIDQDRDR</sequence>
<dbReference type="Pfam" id="PF08856">
    <property type="entry name" value="DUF1826"/>
    <property type="match status" value="1"/>
</dbReference>
<dbReference type="InterPro" id="IPR014955">
    <property type="entry name" value="DUF1826"/>
</dbReference>
<reference evidence="1 2" key="1">
    <citation type="submission" date="2022-04" db="EMBL/GenBank/DDBJ databases">
        <title>Identification of a novel bacterium isolated from mangrove sediments.</title>
        <authorList>
            <person name="Pan X."/>
        </authorList>
    </citation>
    <scope>NUCLEOTIDE SEQUENCE [LARGE SCALE GENOMIC DNA]</scope>
    <source>
        <strain evidence="1 2">B2638</strain>
    </source>
</reference>
<gene>
    <name evidence="1" type="ORF">MTR66_18685</name>
</gene>
<organism evidence="1 2">
    <name type="scientific">Novosphingobium beihaiensis</name>
    <dbReference type="NCBI Taxonomy" id="2930389"/>
    <lineage>
        <taxon>Bacteria</taxon>
        <taxon>Pseudomonadati</taxon>
        <taxon>Pseudomonadota</taxon>
        <taxon>Alphaproteobacteria</taxon>
        <taxon>Sphingomonadales</taxon>
        <taxon>Sphingomonadaceae</taxon>
        <taxon>Novosphingobium</taxon>
    </lineage>
</organism>
<accession>A0ABT0BW17</accession>
<keyword evidence="2" id="KW-1185">Reference proteome</keyword>
<evidence type="ECO:0000313" key="2">
    <source>
        <dbReference type="Proteomes" id="UP001202281"/>
    </source>
</evidence>
<dbReference type="RefSeq" id="WP_243923782.1">
    <property type="nucleotide sequence ID" value="NZ_JALHLG010000047.1"/>
</dbReference>
<protein>
    <submittedName>
        <fullName evidence="1">DUF1826 domain-containing protein</fullName>
    </submittedName>
</protein>